<dbReference type="AlphaFoldDB" id="A0A645E7V0"/>
<evidence type="ECO:0000313" key="2">
    <source>
        <dbReference type="EMBL" id="MPM97565.1"/>
    </source>
</evidence>
<dbReference type="Pfam" id="PF19516">
    <property type="entry name" value="DUF6049"/>
    <property type="match status" value="1"/>
</dbReference>
<keyword evidence="1" id="KW-1133">Transmembrane helix</keyword>
<proteinExistence type="predicted"/>
<evidence type="ECO:0000256" key="1">
    <source>
        <dbReference type="SAM" id="Phobius"/>
    </source>
</evidence>
<accession>A0A645E7V0</accession>
<gene>
    <name evidence="2" type="ORF">SDC9_144739</name>
</gene>
<evidence type="ECO:0008006" key="3">
    <source>
        <dbReference type="Google" id="ProtNLM"/>
    </source>
</evidence>
<comment type="caution">
    <text evidence="2">The sequence shown here is derived from an EMBL/GenBank/DDBJ whole genome shotgun (WGS) entry which is preliminary data.</text>
</comment>
<feature type="transmembrane region" description="Helical" evidence="1">
    <location>
        <begin position="112"/>
        <end position="130"/>
    </location>
</feature>
<sequence length="142" mass="15133">MAVLSPDAIQLRISDWVTTSSEDNLLPVTVTNNTAYQLRVRVHFESDNPLRISVADSELILVQPGESATVRVSPVAEGNGVVAMRAQVVTSGGHPVGTPVDFTITAAQSGRVAWIIIVASGVVLLGATAYRVRSMHRENQEG</sequence>
<organism evidence="2">
    <name type="scientific">bioreactor metagenome</name>
    <dbReference type="NCBI Taxonomy" id="1076179"/>
    <lineage>
        <taxon>unclassified sequences</taxon>
        <taxon>metagenomes</taxon>
        <taxon>ecological metagenomes</taxon>
    </lineage>
</organism>
<protein>
    <recommendedName>
        <fullName evidence="3">Alpha-galactosidase NEW3 domain-containing protein</fullName>
    </recommendedName>
</protein>
<dbReference type="EMBL" id="VSSQ01043829">
    <property type="protein sequence ID" value="MPM97565.1"/>
    <property type="molecule type" value="Genomic_DNA"/>
</dbReference>
<dbReference type="InterPro" id="IPR046112">
    <property type="entry name" value="DUF6049"/>
</dbReference>
<keyword evidence="1" id="KW-0472">Membrane</keyword>
<reference evidence="2" key="1">
    <citation type="submission" date="2019-08" db="EMBL/GenBank/DDBJ databases">
        <authorList>
            <person name="Kucharzyk K."/>
            <person name="Murdoch R.W."/>
            <person name="Higgins S."/>
            <person name="Loffler F."/>
        </authorList>
    </citation>
    <scope>NUCLEOTIDE SEQUENCE</scope>
</reference>
<keyword evidence="1" id="KW-0812">Transmembrane</keyword>
<name>A0A645E7V0_9ZZZZ</name>